<protein>
    <submittedName>
        <fullName evidence="2">Uncharacterized protein</fullName>
    </submittedName>
</protein>
<evidence type="ECO:0000313" key="3">
    <source>
        <dbReference type="Proteomes" id="UP001058974"/>
    </source>
</evidence>
<evidence type="ECO:0000313" key="2">
    <source>
        <dbReference type="EMBL" id="KAI5403835.1"/>
    </source>
</evidence>
<dbReference type="Gramene" id="Psat05G0111300-T1">
    <property type="protein sequence ID" value="KAI5403835.1"/>
    <property type="gene ID" value="KIW84_051113"/>
</dbReference>
<name>A0A9D5AFJ2_PEA</name>
<proteinExistence type="predicted"/>
<keyword evidence="3" id="KW-1185">Reference proteome</keyword>
<dbReference type="Proteomes" id="UP001058974">
    <property type="component" value="Chromosome 5"/>
</dbReference>
<gene>
    <name evidence="2" type="ORF">KIW84_051113</name>
</gene>
<dbReference type="AlphaFoldDB" id="A0A9D5AFJ2"/>
<evidence type="ECO:0000256" key="1">
    <source>
        <dbReference type="SAM" id="MobiDB-lite"/>
    </source>
</evidence>
<comment type="caution">
    <text evidence="2">The sequence shown here is derived from an EMBL/GenBank/DDBJ whole genome shotgun (WGS) entry which is preliminary data.</text>
</comment>
<dbReference type="EMBL" id="JAMSHJ010000005">
    <property type="protein sequence ID" value="KAI5403835.1"/>
    <property type="molecule type" value="Genomic_DNA"/>
</dbReference>
<feature type="region of interest" description="Disordered" evidence="1">
    <location>
        <begin position="46"/>
        <end position="100"/>
    </location>
</feature>
<reference evidence="2 3" key="1">
    <citation type="journal article" date="2022" name="Nat. Genet.">
        <title>Improved pea reference genome and pan-genome highlight genomic features and evolutionary characteristics.</title>
        <authorList>
            <person name="Yang T."/>
            <person name="Liu R."/>
            <person name="Luo Y."/>
            <person name="Hu S."/>
            <person name="Wang D."/>
            <person name="Wang C."/>
            <person name="Pandey M.K."/>
            <person name="Ge S."/>
            <person name="Xu Q."/>
            <person name="Li N."/>
            <person name="Li G."/>
            <person name="Huang Y."/>
            <person name="Saxena R.K."/>
            <person name="Ji Y."/>
            <person name="Li M."/>
            <person name="Yan X."/>
            <person name="He Y."/>
            <person name="Liu Y."/>
            <person name="Wang X."/>
            <person name="Xiang C."/>
            <person name="Varshney R.K."/>
            <person name="Ding H."/>
            <person name="Gao S."/>
            <person name="Zong X."/>
        </authorList>
    </citation>
    <scope>NUCLEOTIDE SEQUENCE [LARGE SCALE GENOMIC DNA]</scope>
    <source>
        <strain evidence="2 3">cv. Zhongwan 6</strain>
    </source>
</reference>
<feature type="compositionally biased region" description="Polar residues" evidence="1">
    <location>
        <begin position="76"/>
        <end position="91"/>
    </location>
</feature>
<organism evidence="2 3">
    <name type="scientific">Pisum sativum</name>
    <name type="common">Garden pea</name>
    <name type="synonym">Lathyrus oleraceus</name>
    <dbReference type="NCBI Taxonomy" id="3888"/>
    <lineage>
        <taxon>Eukaryota</taxon>
        <taxon>Viridiplantae</taxon>
        <taxon>Streptophyta</taxon>
        <taxon>Embryophyta</taxon>
        <taxon>Tracheophyta</taxon>
        <taxon>Spermatophyta</taxon>
        <taxon>Magnoliopsida</taxon>
        <taxon>eudicotyledons</taxon>
        <taxon>Gunneridae</taxon>
        <taxon>Pentapetalae</taxon>
        <taxon>rosids</taxon>
        <taxon>fabids</taxon>
        <taxon>Fabales</taxon>
        <taxon>Fabaceae</taxon>
        <taxon>Papilionoideae</taxon>
        <taxon>50 kb inversion clade</taxon>
        <taxon>NPAAA clade</taxon>
        <taxon>Hologalegina</taxon>
        <taxon>IRL clade</taxon>
        <taxon>Fabeae</taxon>
        <taxon>Lathyrus</taxon>
    </lineage>
</organism>
<sequence length="149" mass="16953">MSSRVFAREHSGNTNSGGLHLIRLVHYNWVFDEWWFIWKFNAKKSNGSTYKKGQESSEKVTQQTLKESNSRYDDQACTSENTSRGSQQSNGHTKRNTLAERNVFASGTVLSAAADTKDYAEMDPRNGENSSQVFGLGHRLLIKRFDRKV</sequence>
<accession>A0A9D5AFJ2</accession>